<evidence type="ECO:0000256" key="3">
    <source>
        <dbReference type="ARBA" id="ARBA00022692"/>
    </source>
</evidence>
<evidence type="ECO:0000256" key="4">
    <source>
        <dbReference type="ARBA" id="ARBA00022729"/>
    </source>
</evidence>
<dbReference type="InterPro" id="IPR003961">
    <property type="entry name" value="FN3_dom"/>
</dbReference>
<gene>
    <name evidence="11" type="ORF">GDO86_015369</name>
</gene>
<accession>A0A8T2JSP9</accession>
<evidence type="ECO:0000256" key="2">
    <source>
        <dbReference type="ARBA" id="ARBA00008159"/>
    </source>
</evidence>
<evidence type="ECO:0000256" key="7">
    <source>
        <dbReference type="ARBA" id="ARBA00023170"/>
    </source>
</evidence>
<proteinExistence type="inferred from homology"/>
<comment type="caution">
    <text evidence="11">The sequence shown here is derived from an EMBL/GenBank/DDBJ whole genome shotgun (WGS) entry which is preliminary data.</text>
</comment>
<dbReference type="GO" id="GO:0004896">
    <property type="term" value="F:cytokine receptor activity"/>
    <property type="evidence" value="ECO:0007669"/>
    <property type="project" value="TreeGrafter"/>
</dbReference>
<feature type="domain" description="Cytokine receptor-like factor 2-like D2" evidence="10">
    <location>
        <begin position="18"/>
        <end position="87"/>
    </location>
</feature>
<keyword evidence="5 9" id="KW-1133">Transmembrane helix</keyword>
<protein>
    <recommendedName>
        <fullName evidence="10">Cytokine receptor-like factor 2-like D2 domain-containing protein</fullName>
    </recommendedName>
</protein>
<evidence type="ECO:0000313" key="12">
    <source>
        <dbReference type="Proteomes" id="UP000812440"/>
    </source>
</evidence>
<dbReference type="EMBL" id="JAACNH010000003">
    <property type="protein sequence ID" value="KAG8448245.1"/>
    <property type="molecule type" value="Genomic_DNA"/>
</dbReference>
<evidence type="ECO:0000259" key="10">
    <source>
        <dbReference type="Pfam" id="PF21605"/>
    </source>
</evidence>
<dbReference type="OrthoDB" id="8942047at2759"/>
<evidence type="ECO:0000256" key="5">
    <source>
        <dbReference type="ARBA" id="ARBA00022989"/>
    </source>
</evidence>
<name>A0A8T2JSP9_9PIPI</name>
<dbReference type="Pfam" id="PF21605">
    <property type="entry name" value="CRLF2-like_D2"/>
    <property type="match status" value="1"/>
</dbReference>
<keyword evidence="4" id="KW-0732">Signal</keyword>
<evidence type="ECO:0000256" key="9">
    <source>
        <dbReference type="SAM" id="Phobius"/>
    </source>
</evidence>
<sequence>MLNRYYYSCTHKTLSGVFSKDCVGYQVQHRTSDSDLWTVKDVTSNRFSFPSYNPDQLYIFQVRSKLNSLCASTKLWSDWSSAVTWGRNSTKNMNASGETFISAISIGSSLIFILILILVMLIRTDRIWVILVPQLPNPKKNFEDLYNMYNGNFQEWTGVSKEVVESFKHNYTEPLCIVSEDPECIGVDA</sequence>
<dbReference type="InterPro" id="IPR036116">
    <property type="entry name" value="FN3_sf"/>
</dbReference>
<dbReference type="CDD" id="cd00063">
    <property type="entry name" value="FN3"/>
    <property type="match status" value="1"/>
</dbReference>
<organism evidence="11 12">
    <name type="scientific">Hymenochirus boettgeri</name>
    <name type="common">Congo dwarf clawed frog</name>
    <dbReference type="NCBI Taxonomy" id="247094"/>
    <lineage>
        <taxon>Eukaryota</taxon>
        <taxon>Metazoa</taxon>
        <taxon>Chordata</taxon>
        <taxon>Craniata</taxon>
        <taxon>Vertebrata</taxon>
        <taxon>Euteleostomi</taxon>
        <taxon>Amphibia</taxon>
        <taxon>Batrachia</taxon>
        <taxon>Anura</taxon>
        <taxon>Pipoidea</taxon>
        <taxon>Pipidae</taxon>
        <taxon>Pipinae</taxon>
        <taxon>Hymenochirus</taxon>
    </lineage>
</organism>
<keyword evidence="6 9" id="KW-0472">Membrane</keyword>
<dbReference type="InterPro" id="IPR013783">
    <property type="entry name" value="Ig-like_fold"/>
</dbReference>
<reference evidence="11" key="1">
    <citation type="thesis" date="2020" institute="ProQuest LLC" country="789 East Eisenhower Parkway, Ann Arbor, MI, USA">
        <title>Comparative Genomics and Chromosome Evolution.</title>
        <authorList>
            <person name="Mudd A.B."/>
        </authorList>
    </citation>
    <scope>NUCLEOTIDE SEQUENCE</scope>
    <source>
        <strain evidence="11">Female2</strain>
        <tissue evidence="11">Blood</tissue>
    </source>
</reference>
<keyword evidence="8" id="KW-0325">Glycoprotein</keyword>
<comment type="similarity">
    <text evidence="2">Belongs to the type I cytokine receptor family. Type 5 subfamily.</text>
</comment>
<dbReference type="SUPFAM" id="SSF49265">
    <property type="entry name" value="Fibronectin type III"/>
    <property type="match status" value="1"/>
</dbReference>
<keyword evidence="12" id="KW-1185">Reference proteome</keyword>
<feature type="transmembrane region" description="Helical" evidence="9">
    <location>
        <begin position="100"/>
        <end position="122"/>
    </location>
</feature>
<dbReference type="PANTHER" id="PTHR23037:SF47">
    <property type="entry name" value="INTERLEUKIN 2 RECEPTOR SUBUNIT GAMMA"/>
    <property type="match status" value="1"/>
</dbReference>
<evidence type="ECO:0000256" key="1">
    <source>
        <dbReference type="ARBA" id="ARBA00004479"/>
    </source>
</evidence>
<dbReference type="GO" id="GO:0009897">
    <property type="term" value="C:external side of plasma membrane"/>
    <property type="evidence" value="ECO:0007669"/>
    <property type="project" value="TreeGrafter"/>
</dbReference>
<keyword evidence="7" id="KW-0675">Receptor</keyword>
<evidence type="ECO:0000256" key="6">
    <source>
        <dbReference type="ARBA" id="ARBA00023136"/>
    </source>
</evidence>
<dbReference type="InterPro" id="IPR048648">
    <property type="entry name" value="CRLF2-like_D2"/>
</dbReference>
<dbReference type="PANTHER" id="PTHR23037">
    <property type="entry name" value="CYTOKINE RECEPTOR"/>
    <property type="match status" value="1"/>
</dbReference>
<keyword evidence="3 9" id="KW-0812">Transmembrane</keyword>
<evidence type="ECO:0000256" key="8">
    <source>
        <dbReference type="ARBA" id="ARBA00023180"/>
    </source>
</evidence>
<comment type="subcellular location">
    <subcellularLocation>
        <location evidence="1">Membrane</location>
        <topology evidence="1">Single-pass type I membrane protein</topology>
    </subcellularLocation>
</comment>
<dbReference type="Gene3D" id="2.60.40.10">
    <property type="entry name" value="Immunoglobulins"/>
    <property type="match status" value="1"/>
</dbReference>
<dbReference type="Proteomes" id="UP000812440">
    <property type="component" value="Chromosome 8_10"/>
</dbReference>
<dbReference type="AlphaFoldDB" id="A0A8T2JSP9"/>
<evidence type="ECO:0000313" key="11">
    <source>
        <dbReference type="EMBL" id="KAG8448245.1"/>
    </source>
</evidence>